<gene>
    <name evidence="3" type="ORF">GCM10007112_02180</name>
    <name evidence="2" type="ORF">Vsou_10870</name>
</gene>
<keyword evidence="1" id="KW-1133">Transmembrane helix</keyword>
<dbReference type="Proteomes" id="UP001060771">
    <property type="component" value="Chromosome"/>
</dbReference>
<dbReference type="EMBL" id="AP026830">
    <property type="protein sequence ID" value="BDR91994.1"/>
    <property type="molecule type" value="Genomic_DNA"/>
</dbReference>
<feature type="transmembrane region" description="Helical" evidence="1">
    <location>
        <begin position="28"/>
        <end position="47"/>
    </location>
</feature>
<evidence type="ECO:0000313" key="4">
    <source>
        <dbReference type="Proteomes" id="UP000657075"/>
    </source>
</evidence>
<dbReference type="OrthoDB" id="29076at2157"/>
<dbReference type="EMBL" id="BMNM01000001">
    <property type="protein sequence ID" value="GGI68734.1"/>
    <property type="molecule type" value="Genomic_DNA"/>
</dbReference>
<evidence type="ECO:0000256" key="1">
    <source>
        <dbReference type="SAM" id="Phobius"/>
    </source>
</evidence>
<proteinExistence type="predicted"/>
<protein>
    <submittedName>
        <fullName evidence="3">Uncharacterized protein</fullName>
    </submittedName>
</protein>
<organism evidence="3 4">
    <name type="scientific">Vulcanisaeta souniana JCM 11219</name>
    <dbReference type="NCBI Taxonomy" id="1293586"/>
    <lineage>
        <taxon>Archaea</taxon>
        <taxon>Thermoproteota</taxon>
        <taxon>Thermoprotei</taxon>
        <taxon>Thermoproteales</taxon>
        <taxon>Thermoproteaceae</taxon>
        <taxon>Vulcanisaeta</taxon>
    </lineage>
</organism>
<dbReference type="AlphaFoldDB" id="A0A830E410"/>
<dbReference type="RefSeq" id="WP_188602333.1">
    <property type="nucleotide sequence ID" value="NZ_AP026830.1"/>
</dbReference>
<name>A0A830E410_9CREN</name>
<accession>A0A830E410</accession>
<keyword evidence="1" id="KW-0812">Transmembrane</keyword>
<evidence type="ECO:0000313" key="3">
    <source>
        <dbReference type="EMBL" id="GGI68734.1"/>
    </source>
</evidence>
<keyword evidence="1" id="KW-0472">Membrane</keyword>
<keyword evidence="5" id="KW-1185">Reference proteome</keyword>
<evidence type="ECO:0000313" key="2">
    <source>
        <dbReference type="EMBL" id="BDR91994.1"/>
    </source>
</evidence>
<sequence length="290" mass="33192">MIILIPVLIIAIMIGMIILGLIRPPLTVIIPLLGIYTILMLIPYIIPNLVINQYLNIRYILLPIIGFVIGYGISLIVSKYMNIEVRSIFGLKTSGQPKVLRKNSRAKPKLKAERGQQIKPEDLDKLINESIKTLRQSSKTSELLGNWAEYYDSWSDAILSISRNYMDIKNNVEIINEEASILSRIRKYEDNAMTLGFAVGEESVFKKQKKAKTKTEYVDRLIIYVKPEEIANDLIASSQILSNYIKEFDNVLERLTHNPEIPQYMYNSEILVFYANGIPKVLIVLRNRST</sequence>
<reference evidence="2" key="4">
    <citation type="journal article" date="2023" name="Microbiol. Resour. Announc.">
        <title>Complete Genome Sequence of Vulcanisaeta souniana Strain IC-059, a Hyperthermophilic Archaeon Isolated from Hot Spring Water in Japan.</title>
        <authorList>
            <person name="Kato S."/>
            <person name="Itoh T."/>
            <person name="Wu L."/>
            <person name="Ma J."/>
            <person name="Ohkuma M."/>
        </authorList>
    </citation>
    <scope>NUCLEOTIDE SEQUENCE</scope>
    <source>
        <strain evidence="2">JCM 11219</strain>
    </source>
</reference>
<dbReference type="Proteomes" id="UP000657075">
    <property type="component" value="Unassembled WGS sequence"/>
</dbReference>
<dbReference type="GeneID" id="76206634"/>
<reference evidence="3" key="1">
    <citation type="journal article" date="2014" name="Int. J. Syst. Evol. Microbiol.">
        <title>Complete genome sequence of Corynebacterium casei LMG S-19264T (=DSM 44701T), isolated from a smear-ripened cheese.</title>
        <authorList>
            <consortium name="US DOE Joint Genome Institute (JGI-PGF)"/>
            <person name="Walter F."/>
            <person name="Albersmeier A."/>
            <person name="Kalinowski J."/>
            <person name="Ruckert C."/>
        </authorList>
    </citation>
    <scope>NUCLEOTIDE SEQUENCE</scope>
    <source>
        <strain evidence="3">JCM 11219</strain>
    </source>
</reference>
<reference evidence="3" key="2">
    <citation type="submission" date="2020-09" db="EMBL/GenBank/DDBJ databases">
        <authorList>
            <person name="Sun Q."/>
            <person name="Ohkuma M."/>
        </authorList>
    </citation>
    <scope>NUCLEOTIDE SEQUENCE</scope>
    <source>
        <strain evidence="3">JCM 11219</strain>
    </source>
</reference>
<evidence type="ECO:0000313" key="5">
    <source>
        <dbReference type="Proteomes" id="UP001060771"/>
    </source>
</evidence>
<feature type="transmembrane region" description="Helical" evidence="1">
    <location>
        <begin position="59"/>
        <end position="77"/>
    </location>
</feature>
<reference evidence="5" key="3">
    <citation type="submission" date="2022-09" db="EMBL/GenBank/DDBJ databases">
        <title>Complete genome sequence of Vulcanisaeta souniana.</title>
        <authorList>
            <person name="Kato S."/>
            <person name="Itoh T."/>
            <person name="Ohkuma M."/>
        </authorList>
    </citation>
    <scope>NUCLEOTIDE SEQUENCE [LARGE SCALE GENOMIC DNA]</scope>
    <source>
        <strain evidence="5">JCM 11219</strain>
    </source>
</reference>
<feature type="transmembrane region" description="Helical" evidence="1">
    <location>
        <begin position="5"/>
        <end position="22"/>
    </location>
</feature>